<keyword evidence="5" id="KW-0812">Transmembrane</keyword>
<dbReference type="GO" id="GO:0005829">
    <property type="term" value="C:cytosol"/>
    <property type="evidence" value="ECO:0007669"/>
    <property type="project" value="TreeGrafter"/>
</dbReference>
<reference evidence="8" key="1">
    <citation type="journal article" date="2014" name="Int. J. Syst. Evol. Microbiol.">
        <title>Complete genome sequence of Corynebacterium casei LMG S-19264T (=DSM 44701T), isolated from a smear-ripened cheese.</title>
        <authorList>
            <consortium name="US DOE Joint Genome Institute (JGI-PGF)"/>
            <person name="Walter F."/>
            <person name="Albersmeier A."/>
            <person name="Kalinowski J."/>
            <person name="Ruckert C."/>
        </authorList>
    </citation>
    <scope>NUCLEOTIDE SEQUENCE</scope>
    <source>
        <strain evidence="8">JCM 13306</strain>
    </source>
</reference>
<gene>
    <name evidence="8" type="ORF">GCM10009090_05730</name>
</gene>
<reference evidence="8" key="2">
    <citation type="submission" date="2020-09" db="EMBL/GenBank/DDBJ databases">
        <authorList>
            <person name="Sun Q."/>
            <person name="Ohkuma M."/>
        </authorList>
    </citation>
    <scope>NUCLEOTIDE SEQUENCE</scope>
    <source>
        <strain evidence="8">JCM 13306</strain>
    </source>
</reference>
<protein>
    <recommendedName>
        <fullName evidence="4">NADPH--hemoprotein reductase</fullName>
        <ecNumber evidence="4">1.6.2.4</ecNumber>
    </recommendedName>
</protein>
<evidence type="ECO:0000256" key="4">
    <source>
        <dbReference type="ARBA" id="ARBA00023797"/>
    </source>
</evidence>
<feature type="transmembrane region" description="Helical" evidence="5">
    <location>
        <begin position="42"/>
        <end position="62"/>
    </location>
</feature>
<proteinExistence type="predicted"/>
<dbReference type="InterPro" id="IPR029039">
    <property type="entry name" value="Flavoprotein-like_sf"/>
</dbReference>
<keyword evidence="9" id="KW-1185">Reference proteome</keyword>
<dbReference type="GO" id="GO:0050660">
    <property type="term" value="F:flavin adenine dinucleotide binding"/>
    <property type="evidence" value="ECO:0007669"/>
    <property type="project" value="TreeGrafter"/>
</dbReference>
<dbReference type="RefSeq" id="WP_434027535.1">
    <property type="nucleotide sequence ID" value="NZ_BNBA01000003.1"/>
</dbReference>
<evidence type="ECO:0000313" key="9">
    <source>
        <dbReference type="Proteomes" id="UP000623958"/>
    </source>
</evidence>
<dbReference type="SUPFAM" id="SSF63380">
    <property type="entry name" value="Riboflavin synthase domain-like"/>
    <property type="match status" value="1"/>
</dbReference>
<dbReference type="Pfam" id="PF00175">
    <property type="entry name" value="NAD_binding_1"/>
    <property type="match status" value="1"/>
</dbReference>
<dbReference type="Proteomes" id="UP000623958">
    <property type="component" value="Unassembled WGS sequence"/>
</dbReference>
<dbReference type="PROSITE" id="PS50902">
    <property type="entry name" value="FLAVODOXIN_LIKE"/>
    <property type="match status" value="1"/>
</dbReference>
<dbReference type="InterPro" id="IPR001709">
    <property type="entry name" value="Flavoprot_Pyr_Nucl_cyt_Rdtase"/>
</dbReference>
<dbReference type="InterPro" id="IPR039261">
    <property type="entry name" value="FNR_nucleotide-bd"/>
</dbReference>
<keyword evidence="5" id="KW-0472">Membrane</keyword>
<evidence type="ECO:0000256" key="1">
    <source>
        <dbReference type="ARBA" id="ARBA00022630"/>
    </source>
</evidence>
<organism evidence="8 9">
    <name type="scientific">Xanthomonas boreopolis</name>
    <dbReference type="NCBI Taxonomy" id="86183"/>
    <lineage>
        <taxon>Bacteria</taxon>
        <taxon>Pseudomonadati</taxon>
        <taxon>Pseudomonadota</taxon>
        <taxon>Gammaproteobacteria</taxon>
        <taxon>Lysobacterales</taxon>
        <taxon>Lysobacteraceae</taxon>
        <taxon>Xanthomonas</taxon>
    </lineage>
</organism>
<accession>A0A919F575</accession>
<keyword evidence="5" id="KW-1133">Transmembrane helix</keyword>
<evidence type="ECO:0000259" key="7">
    <source>
        <dbReference type="PROSITE" id="PS51384"/>
    </source>
</evidence>
<dbReference type="Gene3D" id="3.40.50.80">
    <property type="entry name" value="Nucleotide-binding domain of ferredoxin-NADP reductase (FNR) module"/>
    <property type="match status" value="1"/>
</dbReference>
<keyword evidence="3" id="KW-0249">Electron transport</keyword>
<name>A0A919F575_9XANT</name>
<dbReference type="InterPro" id="IPR001094">
    <property type="entry name" value="Flavdoxin-like"/>
</dbReference>
<keyword evidence="3" id="KW-0813">Transport</keyword>
<dbReference type="InterPro" id="IPR008254">
    <property type="entry name" value="Flavodoxin/NO_synth"/>
</dbReference>
<dbReference type="SUPFAM" id="SSF52218">
    <property type="entry name" value="Flavoproteins"/>
    <property type="match status" value="1"/>
</dbReference>
<dbReference type="GO" id="GO:0003958">
    <property type="term" value="F:NADPH-hemoprotein reductase activity"/>
    <property type="evidence" value="ECO:0007669"/>
    <property type="project" value="UniProtKB-EC"/>
</dbReference>
<dbReference type="PRINTS" id="PR00369">
    <property type="entry name" value="FLAVODOXIN"/>
</dbReference>
<keyword evidence="1" id="KW-0285">Flavoprotein</keyword>
<keyword evidence="2" id="KW-0288">FMN</keyword>
<dbReference type="SUPFAM" id="SSF52343">
    <property type="entry name" value="Ferredoxin reductase-like, C-terminal NADP-linked domain"/>
    <property type="match status" value="1"/>
</dbReference>
<evidence type="ECO:0000313" key="8">
    <source>
        <dbReference type="EMBL" id="GHH48191.1"/>
    </source>
</evidence>
<dbReference type="CDD" id="cd06200">
    <property type="entry name" value="SiR_like1"/>
    <property type="match status" value="1"/>
</dbReference>
<dbReference type="PANTHER" id="PTHR19384:SF17">
    <property type="entry name" value="NADPH--CYTOCHROME P450 REDUCTASE"/>
    <property type="match status" value="1"/>
</dbReference>
<feature type="transmembrane region" description="Helical" evidence="5">
    <location>
        <begin position="12"/>
        <end position="30"/>
    </location>
</feature>
<dbReference type="AlphaFoldDB" id="A0A919F575"/>
<feature type="domain" description="FAD-binding FR-type" evidence="7">
    <location>
        <begin position="230"/>
        <end position="392"/>
    </location>
</feature>
<dbReference type="InterPro" id="IPR017927">
    <property type="entry name" value="FAD-bd_FR_type"/>
</dbReference>
<dbReference type="Gene3D" id="3.40.50.360">
    <property type="match status" value="1"/>
</dbReference>
<dbReference type="GO" id="GO:0010181">
    <property type="term" value="F:FMN binding"/>
    <property type="evidence" value="ECO:0007669"/>
    <property type="project" value="InterPro"/>
</dbReference>
<dbReference type="InterPro" id="IPR001433">
    <property type="entry name" value="OxRdtase_FAD/NAD-bd"/>
</dbReference>
<evidence type="ECO:0000256" key="2">
    <source>
        <dbReference type="ARBA" id="ARBA00022643"/>
    </source>
</evidence>
<comment type="caution">
    <text evidence="8">The sequence shown here is derived from an EMBL/GenBank/DDBJ whole genome shotgun (WGS) entry which is preliminary data.</text>
</comment>
<dbReference type="Gene3D" id="2.40.30.10">
    <property type="entry name" value="Translation factors"/>
    <property type="match status" value="1"/>
</dbReference>
<dbReference type="EC" id="1.6.2.4" evidence="4"/>
<dbReference type="PANTHER" id="PTHR19384">
    <property type="entry name" value="NITRIC OXIDE SYNTHASE-RELATED"/>
    <property type="match status" value="1"/>
</dbReference>
<dbReference type="EMBL" id="BNBA01000003">
    <property type="protein sequence ID" value="GHH48191.1"/>
    <property type="molecule type" value="Genomic_DNA"/>
</dbReference>
<feature type="domain" description="Flavodoxin-like" evidence="6">
    <location>
        <begin position="78"/>
        <end position="215"/>
    </location>
</feature>
<evidence type="ECO:0000256" key="5">
    <source>
        <dbReference type="SAM" id="Phobius"/>
    </source>
</evidence>
<sequence length="532" mass="58213">MNGASRRAVAGNLAVGALLASIALGLLRLHEGDWWSAPPLPGRWWLAGIAVLAYAAGSAWVASRSRSLATGPADGAGLLVAWASQTGFARELAERSVETLANVGQPAVALPLERLDASRLASGARILFIASTTGEGDAPDHAQPFLRDVMQRSLQLPSLRYAVLALGDRDYADYCAFGRRLERWLRHQGAHALFERIDVDRAAPEALRQWQSLLAQLGDRPSTLPDWEKPRYAPWRLLQRNLLNAGSAGGEVYRIALAPARGPLPHWQAGDIAEIGPRQAATRVDAWLRTHALDGTQRVDGRPLRDWLSESRLPDLAGPADPATLVRGLQPLPHREYSIASIPPEGRLELLLRLQTDARGQPGLGSGWLCRHARLGDEIALRIRSNPNFHGPGPQVPMILVGNGTGIAGLRAHLAERIAAGARRNWLLFGERNAAFDLHFGEDLRAWQRDGWLERLDTAFSRDGAGPARYVQHRLREAAATLREWVADGAAIHVCGSLRGMAPEVERVLDEVLGPEAREQLSLQGRYRRDVY</sequence>
<evidence type="ECO:0000259" key="6">
    <source>
        <dbReference type="PROSITE" id="PS50902"/>
    </source>
</evidence>
<dbReference type="PROSITE" id="PS51384">
    <property type="entry name" value="FAD_FR"/>
    <property type="match status" value="1"/>
</dbReference>
<dbReference type="InterPro" id="IPR017938">
    <property type="entry name" value="Riboflavin_synthase-like_b-brl"/>
</dbReference>
<dbReference type="PRINTS" id="PR00371">
    <property type="entry name" value="FPNCR"/>
</dbReference>
<dbReference type="Pfam" id="PF00258">
    <property type="entry name" value="Flavodoxin_1"/>
    <property type="match status" value="1"/>
</dbReference>
<evidence type="ECO:0000256" key="3">
    <source>
        <dbReference type="ARBA" id="ARBA00022982"/>
    </source>
</evidence>